<dbReference type="SMART" id="SM00895">
    <property type="entry name" value="FCD"/>
    <property type="match status" value="1"/>
</dbReference>
<reference evidence="6" key="1">
    <citation type="submission" date="2020-01" db="EMBL/GenBank/DDBJ databases">
        <title>Sphingomonas sp. strain CSW-10.</title>
        <authorList>
            <person name="Chen W.-M."/>
        </authorList>
    </citation>
    <scope>NUCLEOTIDE SEQUENCE [LARGE SCALE GENOMIC DNA]</scope>
    <source>
        <strain evidence="6">CCP-1</strain>
    </source>
</reference>
<dbReference type="Pfam" id="PF07729">
    <property type="entry name" value="FCD"/>
    <property type="match status" value="1"/>
</dbReference>
<proteinExistence type="predicted"/>
<evidence type="ECO:0000313" key="6">
    <source>
        <dbReference type="Proteomes" id="UP001517376"/>
    </source>
</evidence>
<dbReference type="InterPro" id="IPR008920">
    <property type="entry name" value="TF_FadR/GntR_C"/>
</dbReference>
<protein>
    <submittedName>
        <fullName evidence="5">FCD domain-containing protein</fullName>
    </submittedName>
</protein>
<dbReference type="Gene3D" id="1.20.120.530">
    <property type="entry name" value="GntR ligand-binding domain-like"/>
    <property type="match status" value="1"/>
</dbReference>
<dbReference type="InterPro" id="IPR000524">
    <property type="entry name" value="Tscrpt_reg_HTH_GntR"/>
</dbReference>
<dbReference type="SUPFAM" id="SSF48008">
    <property type="entry name" value="GntR ligand-binding domain-like"/>
    <property type="match status" value="1"/>
</dbReference>
<feature type="domain" description="HTH gntR-type" evidence="4">
    <location>
        <begin position="2"/>
        <end position="70"/>
    </location>
</feature>
<dbReference type="InterPro" id="IPR036388">
    <property type="entry name" value="WH-like_DNA-bd_sf"/>
</dbReference>
<evidence type="ECO:0000256" key="1">
    <source>
        <dbReference type="ARBA" id="ARBA00023015"/>
    </source>
</evidence>
<dbReference type="EMBL" id="JAAATW010000007">
    <property type="protein sequence ID" value="NBE09544.1"/>
    <property type="molecule type" value="Genomic_DNA"/>
</dbReference>
<keyword evidence="2" id="KW-0238">DNA-binding</keyword>
<comment type="caution">
    <text evidence="5">The sequence shown here is derived from an EMBL/GenBank/DDBJ whole genome shotgun (WGS) entry which is preliminary data.</text>
</comment>
<dbReference type="SUPFAM" id="SSF46785">
    <property type="entry name" value="Winged helix' DNA-binding domain"/>
    <property type="match status" value="1"/>
</dbReference>
<dbReference type="PRINTS" id="PR00035">
    <property type="entry name" value="HTHGNTR"/>
</dbReference>
<dbReference type="Gene3D" id="1.10.10.10">
    <property type="entry name" value="Winged helix-like DNA-binding domain superfamily/Winged helix DNA-binding domain"/>
    <property type="match status" value="1"/>
</dbReference>
<dbReference type="PANTHER" id="PTHR43537:SF5">
    <property type="entry name" value="UXU OPERON TRANSCRIPTIONAL REGULATOR"/>
    <property type="match status" value="1"/>
</dbReference>
<evidence type="ECO:0000256" key="3">
    <source>
        <dbReference type="ARBA" id="ARBA00023163"/>
    </source>
</evidence>
<dbReference type="InterPro" id="IPR036390">
    <property type="entry name" value="WH_DNA-bd_sf"/>
</dbReference>
<dbReference type="RefSeq" id="WP_161768598.1">
    <property type="nucleotide sequence ID" value="NZ_JAAATW010000007.1"/>
</dbReference>
<dbReference type="PANTHER" id="PTHR43537">
    <property type="entry name" value="TRANSCRIPTIONAL REGULATOR, GNTR FAMILY"/>
    <property type="match status" value="1"/>
</dbReference>
<keyword evidence="1" id="KW-0805">Transcription regulation</keyword>
<dbReference type="CDD" id="cd07377">
    <property type="entry name" value="WHTH_GntR"/>
    <property type="match status" value="1"/>
</dbReference>
<keyword evidence="6" id="KW-1185">Reference proteome</keyword>
<dbReference type="Pfam" id="PF00392">
    <property type="entry name" value="GntR"/>
    <property type="match status" value="1"/>
</dbReference>
<evidence type="ECO:0000259" key="4">
    <source>
        <dbReference type="PROSITE" id="PS50949"/>
    </source>
</evidence>
<name>A0ABW9YC46_9RHOB</name>
<dbReference type="SMART" id="SM00345">
    <property type="entry name" value="HTH_GNTR"/>
    <property type="match status" value="1"/>
</dbReference>
<evidence type="ECO:0000256" key="2">
    <source>
        <dbReference type="ARBA" id="ARBA00023125"/>
    </source>
</evidence>
<dbReference type="InterPro" id="IPR011711">
    <property type="entry name" value="GntR_C"/>
</dbReference>
<keyword evidence="3" id="KW-0804">Transcription</keyword>
<evidence type="ECO:0000313" key="5">
    <source>
        <dbReference type="EMBL" id="NBE09544.1"/>
    </source>
</evidence>
<organism evidence="5 6">
    <name type="scientific">Paragemmobacter ruber</name>
    <dbReference type="NCBI Taxonomy" id="1985673"/>
    <lineage>
        <taxon>Bacteria</taxon>
        <taxon>Pseudomonadati</taxon>
        <taxon>Pseudomonadota</taxon>
        <taxon>Alphaproteobacteria</taxon>
        <taxon>Rhodobacterales</taxon>
        <taxon>Paracoccaceae</taxon>
        <taxon>Paragemmobacter</taxon>
    </lineage>
</organism>
<dbReference type="PROSITE" id="PS50949">
    <property type="entry name" value="HTH_GNTR"/>
    <property type="match status" value="1"/>
</dbReference>
<sequence length="224" mass="24692">MDVPTTDPVTRLRSYILDGGFGSGGKLPPERQLSEELGLSRATIRKALDVLERDGLIWRHVGKGTFVSEDTALKPTNAAVELGRQLTPFRMIRARLAIEPAIAREAAINASGETLTRMQRAIDRAKAATTWNEYEIQDDNFHRAVAEAADNLLLLSLFDHLNEVRRAVAWGSVSRDTAHPSPDHTSFAEHDQIAEAIANRDPAAAHDAMRKHIGSVARRLFGEV</sequence>
<accession>A0ABW9YC46</accession>
<dbReference type="Proteomes" id="UP001517376">
    <property type="component" value="Unassembled WGS sequence"/>
</dbReference>
<gene>
    <name evidence="5" type="ORF">GU920_18530</name>
</gene>